<dbReference type="InterPro" id="IPR011990">
    <property type="entry name" value="TPR-like_helical_dom_sf"/>
</dbReference>
<dbReference type="InterPro" id="IPR002885">
    <property type="entry name" value="PPR_rpt"/>
</dbReference>
<name>A0AAW2FSC6_9HYME</name>
<dbReference type="Pfam" id="PF01535">
    <property type="entry name" value="PPR"/>
    <property type="match status" value="1"/>
</dbReference>
<dbReference type="PANTHER" id="PTHR46669:SF1">
    <property type="entry name" value="LEUCINE-RICH PPR MOTIF-CONTAINING PROTEIN, MITOCHONDRIAL"/>
    <property type="match status" value="1"/>
</dbReference>
<dbReference type="Gene3D" id="1.25.40.10">
    <property type="entry name" value="Tetratricopeptide repeat domain"/>
    <property type="match status" value="1"/>
</dbReference>
<comment type="caution">
    <text evidence="2">The sequence shown here is derived from an EMBL/GenBank/DDBJ whole genome shotgun (WGS) entry which is preliminary data.</text>
</comment>
<accession>A0AAW2FSC6</accession>
<proteinExistence type="predicted"/>
<dbReference type="Proteomes" id="UP001430953">
    <property type="component" value="Unassembled WGS sequence"/>
</dbReference>
<reference evidence="2 3" key="1">
    <citation type="submission" date="2023-03" db="EMBL/GenBank/DDBJ databases">
        <title>High recombination rates correlate with genetic variation in Cardiocondyla obscurior ants.</title>
        <authorList>
            <person name="Errbii M."/>
        </authorList>
    </citation>
    <scope>NUCLEOTIDE SEQUENCE [LARGE SCALE GENOMIC DNA]</scope>
    <source>
        <strain evidence="2">Alpha-2009</strain>
        <tissue evidence="2">Whole body</tissue>
    </source>
</reference>
<keyword evidence="3" id="KW-1185">Reference proteome</keyword>
<dbReference type="InterPro" id="IPR033490">
    <property type="entry name" value="LRP130"/>
</dbReference>
<sequence>MIETEKILHLRRYLPLLIRSQLRSLQCEVKKNNPRRGGYVLNYVHPLHEKPRSQIYVATCGRMYSTSVSESSQPDVIRDKLMSLCDEVKKGRVSSNDLREVIDLCIKNDYQLPSDTGLLLLRCCGNLLPDLETTKRDFLANQILCLVKKNGAALTLEHYNTLLGINEENSKFVNPKEFLIDMNVTPDKNTYRLLLNAATKAGNNEYLWNILTVIKDKNLNIYEDTISSLVHTCLINDNVGEVERTLALMKEAKLSTTKAYTELALEYAKRGNIPNLVKILNEEPQSNVNLLKIIKTLSLSNNSRHIPVVLNFLMTSVPEMEFEISKMIIELMRAGQIANAHTIINYFALNNVTKDIVQKFVNSFMNESIILNVPIDDIVKYANDFIDSGCSLYILTNVAEIGLKLGREKMCLAIFDVMKNKNIEIRPHYYWPLLLRAHHNKGEAEIYLLVKSMVNDGVDIDFDTLCDYILPYVNTGDPVVTLKRLAAIGVSGTLTITPMLSFLLHNNRVEDVMQMCTLYHSRYKVHYKELIKPLVRVYLDTNNVKLCVKLLTSFSQGQDFARMFLKLLIKSEYQSNKYNLPSLLEEFKKCKIKISSNDAIFFKNKLSRNESFNNVETINLINNLVDPELERSSINMLEPKYMNTKELSCYLMELKGNKIDTKNILHKLLIGYCIEKNLQKAEEIKQEYDACQYEWTVSMKSILFELYLKHGKLNEAEALLPDLQITSDKYAIDTVKIMSYAIALVKANNPAKAFDVIQNFIGTNTKIDVHLYCCTLLETLAQSRYHIQTINMLDLLLKKNYCSVSEELLKPLMQIPLEYNDILNAVNTLLTCAQKYKKMPLVIETLSMLLKQKENKNYSNLENVNEYVEQVYNAASEVYSVTIANTFLAIALAILKKREKVHILLQNYDLSMNCFVHYINNTKSIEVLDGILSLIEIIDEKYVLNKNVICTMLISAYSKMGDCKRVLKLWNIMCTKNILPDALFEKRFTAFLLANKIPLPPELKNKKKINASN</sequence>
<dbReference type="GO" id="GO:0005634">
    <property type="term" value="C:nucleus"/>
    <property type="evidence" value="ECO:0007669"/>
    <property type="project" value="TreeGrafter"/>
</dbReference>
<organism evidence="2 3">
    <name type="scientific">Cardiocondyla obscurior</name>
    <dbReference type="NCBI Taxonomy" id="286306"/>
    <lineage>
        <taxon>Eukaryota</taxon>
        <taxon>Metazoa</taxon>
        <taxon>Ecdysozoa</taxon>
        <taxon>Arthropoda</taxon>
        <taxon>Hexapoda</taxon>
        <taxon>Insecta</taxon>
        <taxon>Pterygota</taxon>
        <taxon>Neoptera</taxon>
        <taxon>Endopterygota</taxon>
        <taxon>Hymenoptera</taxon>
        <taxon>Apocrita</taxon>
        <taxon>Aculeata</taxon>
        <taxon>Formicoidea</taxon>
        <taxon>Formicidae</taxon>
        <taxon>Myrmicinae</taxon>
        <taxon>Cardiocondyla</taxon>
    </lineage>
</organism>
<gene>
    <name evidence="2" type="ORF">PUN28_009012</name>
</gene>
<protein>
    <recommendedName>
        <fullName evidence="4">Leucine-rich PPR motif-containing protein, mitochondrial</fullName>
    </recommendedName>
</protein>
<feature type="repeat" description="PPR" evidence="1">
    <location>
        <begin position="946"/>
        <end position="980"/>
    </location>
</feature>
<dbReference type="AlphaFoldDB" id="A0AAW2FSC6"/>
<dbReference type="GO" id="GO:0003730">
    <property type="term" value="F:mRNA 3'-UTR binding"/>
    <property type="evidence" value="ECO:0007669"/>
    <property type="project" value="TreeGrafter"/>
</dbReference>
<evidence type="ECO:0000313" key="3">
    <source>
        <dbReference type="Proteomes" id="UP001430953"/>
    </source>
</evidence>
<dbReference type="EMBL" id="JADYXP020000008">
    <property type="protein sequence ID" value="KAL0118030.1"/>
    <property type="molecule type" value="Genomic_DNA"/>
</dbReference>
<dbReference type="PROSITE" id="PS51375">
    <property type="entry name" value="PPR"/>
    <property type="match status" value="1"/>
</dbReference>
<evidence type="ECO:0008006" key="4">
    <source>
        <dbReference type="Google" id="ProtNLM"/>
    </source>
</evidence>
<evidence type="ECO:0000313" key="2">
    <source>
        <dbReference type="EMBL" id="KAL0118030.1"/>
    </source>
</evidence>
<dbReference type="GO" id="GO:0005739">
    <property type="term" value="C:mitochondrion"/>
    <property type="evidence" value="ECO:0007669"/>
    <property type="project" value="TreeGrafter"/>
</dbReference>
<dbReference type="GO" id="GO:0070129">
    <property type="term" value="P:regulation of mitochondrial translation"/>
    <property type="evidence" value="ECO:0007669"/>
    <property type="project" value="TreeGrafter"/>
</dbReference>
<dbReference type="NCBIfam" id="TIGR00756">
    <property type="entry name" value="PPR"/>
    <property type="match status" value="1"/>
</dbReference>
<evidence type="ECO:0000256" key="1">
    <source>
        <dbReference type="PROSITE-ProRule" id="PRU00708"/>
    </source>
</evidence>
<dbReference type="PANTHER" id="PTHR46669">
    <property type="entry name" value="LEUCINE-RICH PPR MOTIF-CONTAINING PROTEIN, MITOCHONDRIAL"/>
    <property type="match status" value="1"/>
</dbReference>